<protein>
    <recommendedName>
        <fullName evidence="3">SCP domain-containing protein</fullName>
    </recommendedName>
</protein>
<dbReference type="Proteomes" id="UP000054350">
    <property type="component" value="Unassembled WGS sequence"/>
</dbReference>
<gene>
    <name evidence="4" type="ORF">AMAG_04453</name>
</gene>
<sequence>MSGPAAAQQAASPVMLTTIAAPLLALVNAYRASVGSPPVCIVAPLTAAAEAHSRDMAANQYFSHNNQNGTSPFNRMLAAGYSFNAAAENIAYGYVSPAAVMQGWIASPGHERNLRNAVYAHMGVGAAVAPCMGGQPGTCIWWTQDFGRSNGQIACVNVQGEPAASMTSAVVATSRSSVVTRTTTSAAPTLSTTSMTASTVPTLSTVTTATAVIVGSEVPAPTTGTALTTRVTAVPTVTSNPGPTPTSEFVLTTIVEVGSTSVATRTSRSTTTRQASTSTRTTTASRSSTTTRRTTTTVRRITRTRRVPTPTRVTPVPRSTTAFRVPARTATTTRDGGGVAELPTEPCDYAR</sequence>
<dbReference type="SUPFAM" id="SSF55797">
    <property type="entry name" value="PR-1-like"/>
    <property type="match status" value="1"/>
</dbReference>
<dbReference type="PANTHER" id="PTHR31157:SF1">
    <property type="entry name" value="SCP DOMAIN-CONTAINING PROTEIN"/>
    <property type="match status" value="1"/>
</dbReference>
<dbReference type="AlphaFoldDB" id="A0A0L0S8X3"/>
<feature type="region of interest" description="Disordered" evidence="1">
    <location>
        <begin position="330"/>
        <end position="351"/>
    </location>
</feature>
<dbReference type="Gene3D" id="3.40.33.10">
    <property type="entry name" value="CAP"/>
    <property type="match status" value="1"/>
</dbReference>
<evidence type="ECO:0000313" key="5">
    <source>
        <dbReference type="Proteomes" id="UP000054350"/>
    </source>
</evidence>
<dbReference type="InterPro" id="IPR014044">
    <property type="entry name" value="CAP_dom"/>
</dbReference>
<dbReference type="VEuPathDB" id="FungiDB:AMAG_04453"/>
<dbReference type="CDD" id="cd05379">
    <property type="entry name" value="CAP_bacterial"/>
    <property type="match status" value="1"/>
</dbReference>
<feature type="domain" description="SCP" evidence="3">
    <location>
        <begin position="24"/>
        <end position="146"/>
    </location>
</feature>
<dbReference type="Pfam" id="PF00188">
    <property type="entry name" value="CAP"/>
    <property type="match status" value="1"/>
</dbReference>
<feature type="signal peptide" evidence="2">
    <location>
        <begin position="1"/>
        <end position="29"/>
    </location>
</feature>
<evidence type="ECO:0000313" key="4">
    <source>
        <dbReference type="EMBL" id="KNE58917.1"/>
    </source>
</evidence>
<accession>A0A0L0S8X3</accession>
<dbReference type="STRING" id="578462.A0A0L0S8X3"/>
<evidence type="ECO:0000256" key="1">
    <source>
        <dbReference type="SAM" id="MobiDB-lite"/>
    </source>
</evidence>
<dbReference type="eggNOG" id="ENOG502S9B6">
    <property type="taxonomic scope" value="Eukaryota"/>
</dbReference>
<reference evidence="4 5" key="1">
    <citation type="submission" date="2009-11" db="EMBL/GenBank/DDBJ databases">
        <title>Annotation of Allomyces macrogynus ATCC 38327.</title>
        <authorList>
            <consortium name="The Broad Institute Genome Sequencing Platform"/>
            <person name="Russ C."/>
            <person name="Cuomo C."/>
            <person name="Burger G."/>
            <person name="Gray M.W."/>
            <person name="Holland P.W.H."/>
            <person name="King N."/>
            <person name="Lang F.B.F."/>
            <person name="Roger A.J."/>
            <person name="Ruiz-Trillo I."/>
            <person name="Young S.K."/>
            <person name="Zeng Q."/>
            <person name="Gargeya S."/>
            <person name="Fitzgerald M."/>
            <person name="Haas B."/>
            <person name="Abouelleil A."/>
            <person name="Alvarado L."/>
            <person name="Arachchi H.M."/>
            <person name="Berlin A."/>
            <person name="Chapman S.B."/>
            <person name="Gearin G."/>
            <person name="Goldberg J."/>
            <person name="Griggs A."/>
            <person name="Gujja S."/>
            <person name="Hansen M."/>
            <person name="Heiman D."/>
            <person name="Howarth C."/>
            <person name="Larimer J."/>
            <person name="Lui A."/>
            <person name="MacDonald P.J.P."/>
            <person name="McCowen C."/>
            <person name="Montmayeur A."/>
            <person name="Murphy C."/>
            <person name="Neiman D."/>
            <person name="Pearson M."/>
            <person name="Priest M."/>
            <person name="Roberts A."/>
            <person name="Saif S."/>
            <person name="Shea T."/>
            <person name="Sisk P."/>
            <person name="Stolte C."/>
            <person name="Sykes S."/>
            <person name="Wortman J."/>
            <person name="Nusbaum C."/>
            <person name="Birren B."/>
        </authorList>
    </citation>
    <scope>NUCLEOTIDE SEQUENCE [LARGE SCALE GENOMIC DNA]</scope>
    <source>
        <strain evidence="4 5">ATCC 38327</strain>
    </source>
</reference>
<reference evidence="5" key="2">
    <citation type="submission" date="2009-11" db="EMBL/GenBank/DDBJ databases">
        <title>The Genome Sequence of Allomyces macrogynus strain ATCC 38327.</title>
        <authorList>
            <consortium name="The Broad Institute Genome Sequencing Platform"/>
            <person name="Russ C."/>
            <person name="Cuomo C."/>
            <person name="Shea T."/>
            <person name="Young S.K."/>
            <person name="Zeng Q."/>
            <person name="Koehrsen M."/>
            <person name="Haas B."/>
            <person name="Borodovsky M."/>
            <person name="Guigo R."/>
            <person name="Alvarado L."/>
            <person name="Berlin A."/>
            <person name="Borenstein D."/>
            <person name="Chen Z."/>
            <person name="Engels R."/>
            <person name="Freedman E."/>
            <person name="Gellesch M."/>
            <person name="Goldberg J."/>
            <person name="Griggs A."/>
            <person name="Gujja S."/>
            <person name="Heiman D."/>
            <person name="Hepburn T."/>
            <person name="Howarth C."/>
            <person name="Jen D."/>
            <person name="Larson L."/>
            <person name="Lewis B."/>
            <person name="Mehta T."/>
            <person name="Park D."/>
            <person name="Pearson M."/>
            <person name="Roberts A."/>
            <person name="Saif S."/>
            <person name="Shenoy N."/>
            <person name="Sisk P."/>
            <person name="Stolte C."/>
            <person name="Sykes S."/>
            <person name="Walk T."/>
            <person name="White J."/>
            <person name="Yandava C."/>
            <person name="Burger G."/>
            <person name="Gray M.W."/>
            <person name="Holland P.W.H."/>
            <person name="King N."/>
            <person name="Lang F.B.F."/>
            <person name="Roger A.J."/>
            <person name="Ruiz-Trillo I."/>
            <person name="Lander E."/>
            <person name="Nusbaum C."/>
        </authorList>
    </citation>
    <scope>NUCLEOTIDE SEQUENCE [LARGE SCALE GENOMIC DNA]</scope>
    <source>
        <strain evidence="5">ATCC 38327</strain>
    </source>
</reference>
<name>A0A0L0S8X3_ALLM3</name>
<feature type="region of interest" description="Disordered" evidence="1">
    <location>
        <begin position="262"/>
        <end position="299"/>
    </location>
</feature>
<dbReference type="InterPro" id="IPR035940">
    <property type="entry name" value="CAP_sf"/>
</dbReference>
<evidence type="ECO:0000259" key="3">
    <source>
        <dbReference type="Pfam" id="PF00188"/>
    </source>
</evidence>
<evidence type="ECO:0000256" key="2">
    <source>
        <dbReference type="SAM" id="SignalP"/>
    </source>
</evidence>
<dbReference type="EMBL" id="GG745333">
    <property type="protein sequence ID" value="KNE58917.1"/>
    <property type="molecule type" value="Genomic_DNA"/>
</dbReference>
<dbReference type="PANTHER" id="PTHR31157">
    <property type="entry name" value="SCP DOMAIN-CONTAINING PROTEIN"/>
    <property type="match status" value="1"/>
</dbReference>
<keyword evidence="5" id="KW-1185">Reference proteome</keyword>
<organism evidence="4 5">
    <name type="scientific">Allomyces macrogynus (strain ATCC 38327)</name>
    <name type="common">Allomyces javanicus var. macrogynus</name>
    <dbReference type="NCBI Taxonomy" id="578462"/>
    <lineage>
        <taxon>Eukaryota</taxon>
        <taxon>Fungi</taxon>
        <taxon>Fungi incertae sedis</taxon>
        <taxon>Blastocladiomycota</taxon>
        <taxon>Blastocladiomycetes</taxon>
        <taxon>Blastocladiales</taxon>
        <taxon>Blastocladiaceae</taxon>
        <taxon>Allomyces</taxon>
    </lineage>
</organism>
<proteinExistence type="predicted"/>
<feature type="chain" id="PRO_5005547907" description="SCP domain-containing protein" evidence="2">
    <location>
        <begin position="30"/>
        <end position="351"/>
    </location>
</feature>
<keyword evidence="2" id="KW-0732">Signal</keyword>
<dbReference type="OrthoDB" id="568194at2759"/>